<evidence type="ECO:0000313" key="3">
    <source>
        <dbReference type="EMBL" id="NYD31591.1"/>
    </source>
</evidence>
<dbReference type="EMBL" id="JACCBF010000001">
    <property type="protein sequence ID" value="NYD31591.1"/>
    <property type="molecule type" value="Genomic_DNA"/>
</dbReference>
<protein>
    <submittedName>
        <fullName evidence="3">3-hydroxy-9,10-secoandrosta-1,3,5(10)-triene-9, 17-dione monooxygenase</fullName>
        <ecNumber evidence="3">1.14.14.12</ecNumber>
    </submittedName>
</protein>
<dbReference type="Pfam" id="PF08028">
    <property type="entry name" value="Acyl-CoA_dh_2"/>
    <property type="match status" value="1"/>
</dbReference>
<dbReference type="InterPro" id="IPR037069">
    <property type="entry name" value="AcylCoA_DH/ox_N_sf"/>
</dbReference>
<dbReference type="Gene3D" id="2.40.110.10">
    <property type="entry name" value="Butyryl-CoA Dehydrogenase, subunit A, domain 2"/>
    <property type="match status" value="1"/>
</dbReference>
<dbReference type="InterPro" id="IPR046373">
    <property type="entry name" value="Acyl-CoA_Oxase/DH_mid-dom_sf"/>
</dbReference>
<keyword evidence="3" id="KW-0503">Monooxygenase</keyword>
<sequence>MHTHTALRDRVEDLVPRIREEAARTEAERRIPTEVLAALLDAGAFSLVPAAERGDREAELVELVRTVAAACGSTGWVTAAGSAVPWLLDLFPQAAWARLHDEAGDPLVAFSPEPAGRLVGPEDELVLNGQWTAVTGAANASWLLLGVRRHKVPGEPGRAGLALVPVADCELSDPVDTVGLTASGAQDVRVRGAAIPVGSWADAEHRGADLRAIGTIAAMALVGSAAGALVTHLDQSRQRLALSHGGEDALDLSPARIARAASLVDGAALVLREQATGHHDPDDQPRDPFEDQLYAVDRAVEATALVFASLRAHALDNGDPVARLWRDVRVGGYHARALITRLRALGG</sequence>
<gene>
    <name evidence="3" type="ORF">BJ958_003137</name>
</gene>
<evidence type="ECO:0000313" key="4">
    <source>
        <dbReference type="Proteomes" id="UP000582231"/>
    </source>
</evidence>
<dbReference type="SUPFAM" id="SSF56645">
    <property type="entry name" value="Acyl-CoA dehydrogenase NM domain-like"/>
    <property type="match status" value="1"/>
</dbReference>
<feature type="domain" description="Acyl-CoA dehydrogenase C-terminal" evidence="2">
    <location>
        <begin position="216"/>
        <end position="335"/>
    </location>
</feature>
<dbReference type="PIRSF" id="PIRSF016578">
    <property type="entry name" value="HsaA"/>
    <property type="match status" value="1"/>
</dbReference>
<dbReference type="RefSeq" id="WP_179727879.1">
    <property type="nucleotide sequence ID" value="NZ_BAABEF010000001.1"/>
</dbReference>
<name>A0A852RDC6_9ACTN</name>
<comment type="caution">
    <text evidence="3">The sequence shown here is derived from an EMBL/GenBank/DDBJ whole genome shotgun (WGS) entry which is preliminary data.</text>
</comment>
<evidence type="ECO:0000259" key="2">
    <source>
        <dbReference type="Pfam" id="PF08028"/>
    </source>
</evidence>
<organism evidence="3 4">
    <name type="scientific">Nocardioides kongjuensis</name>
    <dbReference type="NCBI Taxonomy" id="349522"/>
    <lineage>
        <taxon>Bacteria</taxon>
        <taxon>Bacillati</taxon>
        <taxon>Actinomycetota</taxon>
        <taxon>Actinomycetes</taxon>
        <taxon>Propionibacteriales</taxon>
        <taxon>Nocardioidaceae</taxon>
        <taxon>Nocardioides</taxon>
    </lineage>
</organism>
<evidence type="ECO:0000256" key="1">
    <source>
        <dbReference type="ARBA" id="ARBA00023002"/>
    </source>
</evidence>
<proteinExistence type="predicted"/>
<keyword evidence="1 3" id="KW-0560">Oxidoreductase</keyword>
<dbReference type="InterPro" id="IPR009100">
    <property type="entry name" value="AcylCoA_DH/oxidase_NM_dom_sf"/>
</dbReference>
<keyword evidence="4" id="KW-1185">Reference proteome</keyword>
<dbReference type="Proteomes" id="UP000582231">
    <property type="component" value="Unassembled WGS sequence"/>
</dbReference>
<dbReference type="GO" id="GO:0050660">
    <property type="term" value="F:flavin adenine dinucleotide binding"/>
    <property type="evidence" value="ECO:0007669"/>
    <property type="project" value="InterPro"/>
</dbReference>
<dbReference type="AlphaFoldDB" id="A0A852RDC6"/>
<dbReference type="InterPro" id="IPR013107">
    <property type="entry name" value="Acyl-CoA_DH_C"/>
</dbReference>
<accession>A0A852RDC6</accession>
<dbReference type="GO" id="GO:0036383">
    <property type="term" value="F:3-hydroxy-9,10-secoandrosta-1,3,5(10)-triene-9,17-dione monooxygenase activity"/>
    <property type="evidence" value="ECO:0007669"/>
    <property type="project" value="UniProtKB-EC"/>
</dbReference>
<dbReference type="Gene3D" id="1.10.540.10">
    <property type="entry name" value="Acyl-CoA dehydrogenase/oxidase, N-terminal domain"/>
    <property type="match status" value="1"/>
</dbReference>
<reference evidence="3 4" key="1">
    <citation type="submission" date="2020-07" db="EMBL/GenBank/DDBJ databases">
        <title>Sequencing the genomes of 1000 actinobacteria strains.</title>
        <authorList>
            <person name="Klenk H.-P."/>
        </authorList>
    </citation>
    <scope>NUCLEOTIDE SEQUENCE [LARGE SCALE GENOMIC DNA]</scope>
    <source>
        <strain evidence="3 4">DSM 19082</strain>
    </source>
</reference>
<dbReference type="Gene3D" id="1.20.140.10">
    <property type="entry name" value="Butyryl-CoA Dehydrogenase, subunit A, domain 3"/>
    <property type="match status" value="1"/>
</dbReference>
<dbReference type="EC" id="1.14.14.12" evidence="3"/>
<dbReference type="GO" id="GO:0016627">
    <property type="term" value="F:oxidoreductase activity, acting on the CH-CH group of donors"/>
    <property type="evidence" value="ECO:0007669"/>
    <property type="project" value="InterPro"/>
</dbReference>